<evidence type="ECO:0000259" key="2">
    <source>
        <dbReference type="Pfam" id="PF26080"/>
    </source>
</evidence>
<dbReference type="PANTHER" id="PTHR33236:SF11">
    <property type="entry name" value="CUB DOMAIN-CONTAINING PROTEIN"/>
    <property type="match status" value="1"/>
</dbReference>
<dbReference type="PANTHER" id="PTHR33236">
    <property type="entry name" value="INTRAFLAGELLAR TRANSPORT PROTEIN 122 FAMILY PROTEIN-RELATED"/>
    <property type="match status" value="1"/>
</dbReference>
<feature type="domain" description="CUB" evidence="2">
    <location>
        <begin position="229"/>
        <end position="417"/>
    </location>
</feature>
<comment type="caution">
    <text evidence="3">The sequence shown here is derived from an EMBL/GenBank/DDBJ whole genome shotgun (WGS) entry which is preliminary data.</text>
</comment>
<keyword evidence="1" id="KW-0732">Signal</keyword>
<reference evidence="3 4" key="1">
    <citation type="journal article" date="2018" name="Nat. Ecol. Evol.">
        <title>Genomic signatures of mitonuclear coevolution across populations of Tigriopus californicus.</title>
        <authorList>
            <person name="Barreto F.S."/>
            <person name="Watson E.T."/>
            <person name="Lima T.G."/>
            <person name="Willett C.S."/>
            <person name="Edmands S."/>
            <person name="Li W."/>
            <person name="Burton R.S."/>
        </authorList>
    </citation>
    <scope>NUCLEOTIDE SEQUENCE [LARGE SCALE GENOMIC DNA]</scope>
    <source>
        <strain evidence="3 4">San Diego</strain>
    </source>
</reference>
<evidence type="ECO:0000313" key="3">
    <source>
        <dbReference type="EMBL" id="TRY80950.1"/>
    </source>
</evidence>
<dbReference type="EMBL" id="VCGU01000001">
    <property type="protein sequence ID" value="TRY80950.1"/>
    <property type="molecule type" value="Genomic_DNA"/>
</dbReference>
<dbReference type="Pfam" id="PF26080">
    <property type="entry name" value="CUB_animal"/>
    <property type="match status" value="1"/>
</dbReference>
<sequence>MWSHYGFVLVVVVLANFGVPFYAGGANVTQSDRDGKLLSLFNVVRFQNSECEATSSRKGICYTEAECSSRQGSASGSCANGFGVCCLFSLNCGGTSSESCAYLVQSGSNIPSPCTYTICKSHPSICRIKFDFMAFTINGPIEGTVVSLGAVVSSNAGAIGDCTRDTFSITAPENFSPPVICGYNTGQHMIVDASDACHTANFVMSGTGTRSWDIKVTQYKCGDEMGGDSGCLQWFTGETGTFASFNFPTTTAALPPTTTHLSNQLYSMCWRQEVGTCGICWEVVNTGQDTESFGLSTGRLKLPHGDTDGRCIDDYLLIPDAVTDAANSAMDTFTIGSTATDIHLSDRVCGRFFSSAKSINDRKASLPICSQRRPFRMTFVTDGDEIVMPVSNPIKAGEAETTRFPGGIVGFHLKWTLQPC</sequence>
<feature type="signal peptide" evidence="1">
    <location>
        <begin position="1"/>
        <end position="18"/>
    </location>
</feature>
<dbReference type="STRING" id="6832.A0A553PTD7"/>
<proteinExistence type="predicted"/>
<dbReference type="AlphaFoldDB" id="A0A553PTD7"/>
<dbReference type="Proteomes" id="UP000318571">
    <property type="component" value="Chromosome 12"/>
</dbReference>
<accession>A0A553PTD7</accession>
<evidence type="ECO:0000256" key="1">
    <source>
        <dbReference type="SAM" id="SignalP"/>
    </source>
</evidence>
<protein>
    <recommendedName>
        <fullName evidence="2">CUB domain-containing protein</fullName>
    </recommendedName>
</protein>
<organism evidence="3 4">
    <name type="scientific">Tigriopus californicus</name>
    <name type="common">Marine copepod</name>
    <dbReference type="NCBI Taxonomy" id="6832"/>
    <lineage>
        <taxon>Eukaryota</taxon>
        <taxon>Metazoa</taxon>
        <taxon>Ecdysozoa</taxon>
        <taxon>Arthropoda</taxon>
        <taxon>Crustacea</taxon>
        <taxon>Multicrustacea</taxon>
        <taxon>Hexanauplia</taxon>
        <taxon>Copepoda</taxon>
        <taxon>Harpacticoida</taxon>
        <taxon>Harpacticidae</taxon>
        <taxon>Tigriopus</taxon>
    </lineage>
</organism>
<dbReference type="OrthoDB" id="6479909at2759"/>
<evidence type="ECO:0000313" key="4">
    <source>
        <dbReference type="Proteomes" id="UP000318571"/>
    </source>
</evidence>
<feature type="chain" id="PRO_5021791736" description="CUB domain-containing protein" evidence="1">
    <location>
        <begin position="19"/>
        <end position="420"/>
    </location>
</feature>
<name>A0A553PTD7_TIGCA</name>
<keyword evidence="4" id="KW-1185">Reference proteome</keyword>
<dbReference type="InterPro" id="IPR058698">
    <property type="entry name" value="CUB_metazoa"/>
</dbReference>
<gene>
    <name evidence="3" type="ORF">TCAL_09568</name>
</gene>
<dbReference type="OMA" id="DACHTAN"/>